<evidence type="ECO:0000313" key="2">
    <source>
        <dbReference type="Proteomes" id="UP000805085"/>
    </source>
</evidence>
<reference evidence="1 2" key="1">
    <citation type="journal article" date="2015" name="Int. J. Syst. Evol. Microbiol.">
        <title>Winogradskyella litoriviva sp. nov., isolated from coastal seawater.</title>
        <authorList>
            <person name="Nedashkovskaya O.I."/>
            <person name="Kukhlevskiy A.D."/>
            <person name="Zhukova N.V."/>
            <person name="Kim S.J."/>
            <person name="Rhee S.K."/>
            <person name="Mikhailov V.V."/>
        </authorList>
    </citation>
    <scope>NUCLEOTIDE SEQUENCE [LARGE SCALE GENOMIC DNA]</scope>
    <source>
        <strain evidence="1 2">KMM6491</strain>
    </source>
</reference>
<dbReference type="Proteomes" id="UP000805085">
    <property type="component" value="Unassembled WGS sequence"/>
</dbReference>
<dbReference type="EC" id="2.7.1.170" evidence="1"/>
<dbReference type="InterPro" id="IPR043129">
    <property type="entry name" value="ATPase_NBD"/>
</dbReference>
<keyword evidence="2" id="KW-1185">Reference proteome</keyword>
<dbReference type="PANTHER" id="PTHR30605:SF0">
    <property type="entry name" value="ANHYDRO-N-ACETYLMURAMIC ACID KINASE"/>
    <property type="match status" value="1"/>
</dbReference>
<dbReference type="NCBIfam" id="NF007144">
    <property type="entry name" value="PRK09585.2-3"/>
    <property type="match status" value="1"/>
</dbReference>
<evidence type="ECO:0000313" key="1">
    <source>
        <dbReference type="EMBL" id="NRD24707.1"/>
    </source>
</evidence>
<dbReference type="EMBL" id="JABRWQ010000008">
    <property type="protein sequence ID" value="NRD24707.1"/>
    <property type="molecule type" value="Genomic_DNA"/>
</dbReference>
<keyword evidence="1" id="KW-0418">Kinase</keyword>
<keyword evidence="1" id="KW-0808">Transferase</keyword>
<dbReference type="InterPro" id="IPR005338">
    <property type="entry name" value="Anhydro_N_Ac-Mur_kinase"/>
</dbReference>
<dbReference type="Pfam" id="PF03702">
    <property type="entry name" value="AnmK"/>
    <property type="match status" value="1"/>
</dbReference>
<proteinExistence type="predicted"/>
<sequence>MTKTDYNIIALMSGTSLDGIDIIYINFKYKDCWEFKIINSETINYSLRWKTTLSKLVSMKMNQLKTLDIKYSEFLSAVISNFIEKNNLEEIDFIASHGHTALHQPEKKLTYQIGNHQILADKLGRKVICDFRVQDVEFGGQGAPLVPIGDRLLFNAYEFCLNLGGFANVSFELNSERIAFDICPVNIVLNNYMSKINLEYDDKGKLASKGNINKDLLFKLNQLPFYIENPPKSLGLEWVELNIFPLIDAFNLEIQDVLRTFVEHVAIQISIVLNKEKSKVLVTGGGVYNDFLMERIDYHSISEVIIPENDIIEYKEALIFGLLGVLKERNEVNCLKSVTGANCNHSSGKILMPKNQL</sequence>
<dbReference type="PANTHER" id="PTHR30605">
    <property type="entry name" value="ANHYDRO-N-ACETYLMURAMIC ACID KINASE"/>
    <property type="match status" value="1"/>
</dbReference>
<gene>
    <name evidence="1" type="ORF">HNV10_15745</name>
</gene>
<name>A0ABX2E8N2_9FLAO</name>
<dbReference type="GO" id="GO:0016301">
    <property type="term" value="F:kinase activity"/>
    <property type="evidence" value="ECO:0007669"/>
    <property type="project" value="UniProtKB-KW"/>
</dbReference>
<comment type="caution">
    <text evidence="1">The sequence shown here is derived from an EMBL/GenBank/DDBJ whole genome shotgun (WGS) entry which is preliminary data.</text>
</comment>
<dbReference type="SUPFAM" id="SSF53067">
    <property type="entry name" value="Actin-like ATPase domain"/>
    <property type="match status" value="1"/>
</dbReference>
<protein>
    <submittedName>
        <fullName evidence="1">Anhydro-N-acetylmuramic acid kinase</fullName>
        <ecNumber evidence="1">2.7.1.170</ecNumber>
    </submittedName>
</protein>
<accession>A0ABX2E8N2</accession>
<organism evidence="1 2">
    <name type="scientific">Winogradskyella litoriviva</name>
    <dbReference type="NCBI Taxonomy" id="1220182"/>
    <lineage>
        <taxon>Bacteria</taxon>
        <taxon>Pseudomonadati</taxon>
        <taxon>Bacteroidota</taxon>
        <taxon>Flavobacteriia</taxon>
        <taxon>Flavobacteriales</taxon>
        <taxon>Flavobacteriaceae</taxon>
        <taxon>Winogradskyella</taxon>
    </lineage>
</organism>
<dbReference type="Gene3D" id="3.30.420.40">
    <property type="match status" value="2"/>
</dbReference>